<evidence type="ECO:0000256" key="2">
    <source>
        <dbReference type="SAM" id="MobiDB-lite"/>
    </source>
</evidence>
<reference evidence="3 4" key="1">
    <citation type="submission" date="2018-06" db="EMBL/GenBank/DDBJ databases">
        <authorList>
            <consortium name="Pathogen Informatics"/>
            <person name="Doyle S."/>
        </authorList>
    </citation>
    <scope>NUCLEOTIDE SEQUENCE [LARGE SCALE GENOMIC DNA]</scope>
    <source>
        <strain evidence="4">NCTC 11391</strain>
    </source>
</reference>
<keyword evidence="4" id="KW-1185">Reference proteome</keyword>
<keyword evidence="1" id="KW-0175">Coiled coil</keyword>
<feature type="region of interest" description="Disordered" evidence="2">
    <location>
        <begin position="128"/>
        <end position="149"/>
    </location>
</feature>
<dbReference type="PANTHER" id="PTHR38448:SF2">
    <property type="entry name" value="REGULATORY PROTEIN YLBF"/>
    <property type="match status" value="1"/>
</dbReference>
<dbReference type="Gene3D" id="1.20.1500.10">
    <property type="entry name" value="YheA/YmcA-like"/>
    <property type="match status" value="1"/>
</dbReference>
<organism evidence="3 4">
    <name type="scientific">Streptococcus downei MFe28</name>
    <dbReference type="NCBI Taxonomy" id="764290"/>
    <lineage>
        <taxon>Bacteria</taxon>
        <taxon>Bacillati</taxon>
        <taxon>Bacillota</taxon>
        <taxon>Bacilli</taxon>
        <taxon>Lactobacillales</taxon>
        <taxon>Streptococcaceae</taxon>
        <taxon>Streptococcus</taxon>
    </lineage>
</organism>
<gene>
    <name evidence="3" type="ORF">NCTC11391_02118</name>
</gene>
<dbReference type="RefSeq" id="WP_115325175.1">
    <property type="nucleotide sequence ID" value="NZ_UHFA01000002.1"/>
</dbReference>
<dbReference type="OrthoDB" id="2242751at2"/>
<dbReference type="EMBL" id="UHFA01000002">
    <property type="protein sequence ID" value="SUN37391.1"/>
    <property type="molecule type" value="Genomic_DNA"/>
</dbReference>
<protein>
    <submittedName>
        <fullName evidence="3">Regulatory protein ylbF</fullName>
    </submittedName>
</protein>
<evidence type="ECO:0000313" key="4">
    <source>
        <dbReference type="Proteomes" id="UP000254082"/>
    </source>
</evidence>
<dbReference type="InterPro" id="IPR023378">
    <property type="entry name" value="YheA/YmcA-like_dom_sf"/>
</dbReference>
<dbReference type="InterPro" id="IPR010368">
    <property type="entry name" value="Com_YlbF"/>
</dbReference>
<dbReference type="Proteomes" id="UP000254082">
    <property type="component" value="Unassembled WGS sequence"/>
</dbReference>
<dbReference type="PANTHER" id="PTHR38448">
    <property type="entry name" value="REGULATORY PROTEIN YLBF-RELATED"/>
    <property type="match status" value="1"/>
</dbReference>
<dbReference type="Pfam" id="PF06133">
    <property type="entry name" value="Com_YlbF"/>
    <property type="match status" value="1"/>
</dbReference>
<dbReference type="AlphaFoldDB" id="A0A380JIA1"/>
<sequence length="149" mass="17179">MLEINEELLAIDDAIEQLVEAILASPQVQDYQAKQVSLMADQDLQDQLAQFQELQASYEDQKEFAKYRPEVSQLRRQILRLKRQIDMTQTMQDFRLAEVILQSLLAEITRQLAESVSSDIFVDTGLPLAPRRHKHGQGRGENIREDAQE</sequence>
<evidence type="ECO:0000256" key="1">
    <source>
        <dbReference type="SAM" id="Coils"/>
    </source>
</evidence>
<dbReference type="SUPFAM" id="SSF158622">
    <property type="entry name" value="YheA/YmcA-like"/>
    <property type="match status" value="1"/>
</dbReference>
<dbReference type="InterPro" id="IPR052767">
    <property type="entry name" value="Bact_com_dev_regulator"/>
</dbReference>
<accession>A0A380JIA1</accession>
<name>A0A380JIA1_STRDO</name>
<evidence type="ECO:0000313" key="3">
    <source>
        <dbReference type="EMBL" id="SUN37391.1"/>
    </source>
</evidence>
<feature type="coiled-coil region" evidence="1">
    <location>
        <begin position="41"/>
        <end position="91"/>
    </location>
</feature>
<proteinExistence type="predicted"/>